<dbReference type="Proteomes" id="UP001139319">
    <property type="component" value="Unassembled WGS sequence"/>
</dbReference>
<dbReference type="SUPFAM" id="SSF57716">
    <property type="entry name" value="Glucocorticoid receptor-like (DNA-binding domain)"/>
    <property type="match status" value="1"/>
</dbReference>
<feature type="binding site" evidence="15">
    <location>
        <position position="109"/>
    </location>
    <ligand>
        <name>DNA</name>
        <dbReference type="ChEBI" id="CHEBI:16991"/>
    </ligand>
</feature>
<evidence type="ECO:0000256" key="4">
    <source>
        <dbReference type="ARBA" id="ARBA00022723"/>
    </source>
</evidence>
<dbReference type="PANTHER" id="PTHR22993">
    <property type="entry name" value="FORMAMIDOPYRIMIDINE-DNA GLYCOSYLASE"/>
    <property type="match status" value="1"/>
</dbReference>
<evidence type="ECO:0000256" key="1">
    <source>
        <dbReference type="ARBA" id="ARBA00001668"/>
    </source>
</evidence>
<dbReference type="InterPro" id="IPR015887">
    <property type="entry name" value="DNA_glyclase_Znf_dom_DNA_BS"/>
</dbReference>
<proteinExistence type="inferred from homology"/>
<keyword evidence="9 15" id="KW-0238">DNA-binding</keyword>
<comment type="similarity">
    <text evidence="2 15">Belongs to the FPG family.</text>
</comment>
<feature type="domain" description="FPG-type" evidence="16">
    <location>
        <begin position="236"/>
        <end position="270"/>
    </location>
</feature>
<dbReference type="HAMAP" id="MF_00103">
    <property type="entry name" value="Fapy_DNA_glycosyl"/>
    <property type="match status" value="1"/>
</dbReference>
<dbReference type="InterPro" id="IPR010663">
    <property type="entry name" value="Znf_FPG/IleRS"/>
</dbReference>
<evidence type="ECO:0000256" key="5">
    <source>
        <dbReference type="ARBA" id="ARBA00022763"/>
    </source>
</evidence>
<dbReference type="SMART" id="SM00898">
    <property type="entry name" value="Fapy_DNA_glyco"/>
    <property type="match status" value="1"/>
</dbReference>
<dbReference type="SUPFAM" id="SSF81624">
    <property type="entry name" value="N-terminal domain of MutM-like DNA repair proteins"/>
    <property type="match status" value="1"/>
</dbReference>
<evidence type="ECO:0000256" key="3">
    <source>
        <dbReference type="ARBA" id="ARBA00011245"/>
    </source>
</evidence>
<dbReference type="SMART" id="SM01232">
    <property type="entry name" value="H2TH"/>
    <property type="match status" value="1"/>
</dbReference>
<dbReference type="SUPFAM" id="SSF46946">
    <property type="entry name" value="S13-like H2TH domain"/>
    <property type="match status" value="1"/>
</dbReference>
<evidence type="ECO:0000313" key="19">
    <source>
        <dbReference type="Proteomes" id="UP001139319"/>
    </source>
</evidence>
<dbReference type="Pfam" id="PF01149">
    <property type="entry name" value="Fapy_DNA_glyco"/>
    <property type="match status" value="1"/>
</dbReference>
<sequence>MPELPEVETTKRGIAPHITDKSVRGVNVRQSRLRWPVPDDLGALLSGQTLQTVDRRGKYLLLAFSHGVLLIHLGMSGSLRIVPPGAEPRLHDHVDIEFADTALRYHDPRRFGCILWHPGDPFEHPLLANLGPEPLSDAFNPEYLFARSRKRKQPVKQFLMDSKVVVGVGNIYANEALFMAGIKPIRKAGTLTRKNCQLLWEKIQFVLNRSIDQGGTTLRDFVGGDGKPGYFKQQLMVYGRGGEPCTVCHKPLKEIQLGQRTTVYCTLCQR</sequence>
<evidence type="ECO:0000256" key="7">
    <source>
        <dbReference type="ARBA" id="ARBA00022801"/>
    </source>
</evidence>
<name>A0A9X2KV13_9GAMM</name>
<accession>A0A9X2KV13</accession>
<keyword evidence="13 15" id="KW-0326">Glycosidase</keyword>
<feature type="active site" description="Schiff-base intermediate with DNA" evidence="15">
    <location>
        <position position="2"/>
    </location>
</feature>
<evidence type="ECO:0000256" key="9">
    <source>
        <dbReference type="ARBA" id="ARBA00023125"/>
    </source>
</evidence>
<keyword evidence="11 15" id="KW-0456">Lyase</keyword>
<dbReference type="Pfam" id="PF06831">
    <property type="entry name" value="H2TH"/>
    <property type="match status" value="1"/>
</dbReference>
<feature type="binding site" evidence="15">
    <location>
        <position position="91"/>
    </location>
    <ligand>
        <name>DNA</name>
        <dbReference type="ChEBI" id="CHEBI:16991"/>
    </ligand>
</feature>
<comment type="catalytic activity">
    <reaction evidence="1 15">
        <text>Hydrolysis of DNA containing ring-opened 7-methylguanine residues, releasing 2,6-diamino-4-hydroxy-5-(N-methyl)formamidopyrimidine.</text>
        <dbReference type="EC" id="3.2.2.23"/>
    </reaction>
</comment>
<dbReference type="PANTHER" id="PTHR22993:SF9">
    <property type="entry name" value="FORMAMIDOPYRIMIDINE-DNA GLYCOSYLASE"/>
    <property type="match status" value="1"/>
</dbReference>
<keyword evidence="6 15" id="KW-0863">Zinc-finger</keyword>
<evidence type="ECO:0000259" key="17">
    <source>
        <dbReference type="PROSITE" id="PS51068"/>
    </source>
</evidence>
<comment type="caution">
    <text evidence="18">The sequence shown here is derived from an EMBL/GenBank/DDBJ whole genome shotgun (WGS) entry which is preliminary data.</text>
</comment>
<dbReference type="InterPro" id="IPR015886">
    <property type="entry name" value="H2TH_FPG"/>
</dbReference>
<dbReference type="GO" id="GO:0034039">
    <property type="term" value="F:8-oxo-7,8-dihydroguanine DNA N-glycosylase activity"/>
    <property type="evidence" value="ECO:0007669"/>
    <property type="project" value="TreeGrafter"/>
</dbReference>
<dbReference type="InterPro" id="IPR010979">
    <property type="entry name" value="Ribosomal_uS13-like_H2TH"/>
</dbReference>
<evidence type="ECO:0000256" key="2">
    <source>
        <dbReference type="ARBA" id="ARBA00009409"/>
    </source>
</evidence>
<comment type="catalytic activity">
    <reaction evidence="14 15">
        <text>2'-deoxyribonucleotide-(2'-deoxyribose 5'-phosphate)-2'-deoxyribonucleotide-DNA = a 3'-end 2'-deoxyribonucleotide-(2,3-dehydro-2,3-deoxyribose 5'-phosphate)-DNA + a 5'-end 5'-phospho-2'-deoxyribonucleoside-DNA + H(+)</text>
        <dbReference type="Rhea" id="RHEA:66592"/>
        <dbReference type="Rhea" id="RHEA-COMP:13180"/>
        <dbReference type="Rhea" id="RHEA-COMP:16897"/>
        <dbReference type="Rhea" id="RHEA-COMP:17067"/>
        <dbReference type="ChEBI" id="CHEBI:15378"/>
        <dbReference type="ChEBI" id="CHEBI:136412"/>
        <dbReference type="ChEBI" id="CHEBI:157695"/>
        <dbReference type="ChEBI" id="CHEBI:167181"/>
        <dbReference type="EC" id="4.2.99.18"/>
    </reaction>
</comment>
<dbReference type="GO" id="GO:0003684">
    <property type="term" value="F:damaged DNA binding"/>
    <property type="evidence" value="ECO:0007669"/>
    <property type="project" value="InterPro"/>
</dbReference>
<dbReference type="EC" id="4.2.99.18" evidence="15"/>
<keyword evidence="10 15" id="KW-0234">DNA repair</keyword>
<dbReference type="PROSITE" id="PS51066">
    <property type="entry name" value="ZF_FPG_2"/>
    <property type="match status" value="1"/>
</dbReference>
<evidence type="ECO:0000256" key="6">
    <source>
        <dbReference type="ARBA" id="ARBA00022771"/>
    </source>
</evidence>
<feature type="domain" description="Formamidopyrimidine-DNA glycosylase catalytic" evidence="17">
    <location>
        <begin position="2"/>
        <end position="112"/>
    </location>
</feature>
<evidence type="ECO:0000259" key="16">
    <source>
        <dbReference type="PROSITE" id="PS51066"/>
    </source>
</evidence>
<comment type="cofactor">
    <cofactor evidence="15">
        <name>Zn(2+)</name>
        <dbReference type="ChEBI" id="CHEBI:29105"/>
    </cofactor>
    <text evidence="15">Binds 1 zinc ion per subunit.</text>
</comment>
<evidence type="ECO:0000256" key="12">
    <source>
        <dbReference type="ARBA" id="ARBA00023268"/>
    </source>
</evidence>
<dbReference type="Gene3D" id="3.20.190.10">
    <property type="entry name" value="MutM-like, N-terminal"/>
    <property type="match status" value="1"/>
</dbReference>
<keyword evidence="5 15" id="KW-0227">DNA damage</keyword>
<dbReference type="InterPro" id="IPR035937">
    <property type="entry name" value="FPG_N"/>
</dbReference>
<dbReference type="EC" id="3.2.2.23" evidence="15"/>
<reference evidence="18" key="1">
    <citation type="submission" date="2022-05" db="EMBL/GenBank/DDBJ databases">
        <authorList>
            <person name="Sun H.-N."/>
        </authorList>
    </citation>
    <scope>NUCLEOTIDE SEQUENCE</scope>
    <source>
        <strain evidence="18">HB14</strain>
    </source>
</reference>
<dbReference type="AlphaFoldDB" id="A0A9X2KV13"/>
<dbReference type="PROSITE" id="PS51068">
    <property type="entry name" value="FPG_CAT"/>
    <property type="match status" value="1"/>
</dbReference>
<dbReference type="NCBIfam" id="TIGR00577">
    <property type="entry name" value="fpg"/>
    <property type="match status" value="1"/>
</dbReference>
<dbReference type="EMBL" id="JAMFTH010000005">
    <property type="protein sequence ID" value="MCP8900433.1"/>
    <property type="molecule type" value="Genomic_DNA"/>
</dbReference>
<dbReference type="Gene3D" id="1.10.8.50">
    <property type="match status" value="1"/>
</dbReference>
<evidence type="ECO:0000256" key="10">
    <source>
        <dbReference type="ARBA" id="ARBA00023204"/>
    </source>
</evidence>
<evidence type="ECO:0000256" key="15">
    <source>
        <dbReference type="HAMAP-Rule" id="MF_00103"/>
    </source>
</evidence>
<dbReference type="GO" id="GO:0008270">
    <property type="term" value="F:zinc ion binding"/>
    <property type="evidence" value="ECO:0007669"/>
    <property type="project" value="UniProtKB-UniRule"/>
</dbReference>
<keyword evidence="7 15" id="KW-0378">Hydrolase</keyword>
<reference evidence="18" key="2">
    <citation type="submission" date="2023-01" db="EMBL/GenBank/DDBJ databases">
        <title>Gilvimarinus xylanilyticus HB14 isolated from Caulerpa lentillifera aquaculture base in Hainan, China.</title>
        <authorList>
            <person name="Zhang Y.-J."/>
        </authorList>
    </citation>
    <scope>NUCLEOTIDE SEQUENCE</scope>
    <source>
        <strain evidence="18">HB14</strain>
    </source>
</reference>
<keyword evidence="8 15" id="KW-0862">Zinc</keyword>
<dbReference type="InterPro" id="IPR012319">
    <property type="entry name" value="FPG_cat"/>
</dbReference>
<dbReference type="GO" id="GO:0006284">
    <property type="term" value="P:base-excision repair"/>
    <property type="evidence" value="ECO:0007669"/>
    <property type="project" value="InterPro"/>
</dbReference>
<dbReference type="FunFam" id="3.20.190.10:FF:000001">
    <property type="entry name" value="Formamidopyrimidine-DNA glycosylase"/>
    <property type="match status" value="1"/>
</dbReference>
<keyword evidence="19" id="KW-1185">Reference proteome</keyword>
<dbReference type="RefSeq" id="WP_253968725.1">
    <property type="nucleotide sequence ID" value="NZ_JAMFTH010000005.1"/>
</dbReference>
<protein>
    <recommendedName>
        <fullName evidence="15">Formamidopyrimidine-DNA glycosylase</fullName>
        <shortName evidence="15">Fapy-DNA glycosylase</shortName>
        <ecNumber evidence="15">3.2.2.23</ecNumber>
    </recommendedName>
    <alternativeName>
        <fullName evidence="15">DNA-(apurinic or apyrimidinic site) lyase MutM</fullName>
        <shortName evidence="15">AP lyase MutM</shortName>
        <ecNumber evidence="15">4.2.99.18</ecNumber>
    </alternativeName>
</protein>
<dbReference type="InterPro" id="IPR000214">
    <property type="entry name" value="Znf_DNA_glyclase/AP_lyase"/>
</dbReference>
<dbReference type="PROSITE" id="PS01242">
    <property type="entry name" value="ZF_FPG_1"/>
    <property type="match status" value="1"/>
</dbReference>
<gene>
    <name evidence="15 18" type="primary">mutM</name>
    <name evidence="15" type="synonym">fpg</name>
    <name evidence="18" type="ORF">M6D89_14095</name>
</gene>
<evidence type="ECO:0000256" key="13">
    <source>
        <dbReference type="ARBA" id="ARBA00023295"/>
    </source>
</evidence>
<feature type="binding site" evidence="15">
    <location>
        <position position="151"/>
    </location>
    <ligand>
        <name>DNA</name>
        <dbReference type="ChEBI" id="CHEBI:16991"/>
    </ligand>
</feature>
<dbReference type="NCBIfam" id="NF002211">
    <property type="entry name" value="PRK01103.1"/>
    <property type="match status" value="1"/>
</dbReference>
<evidence type="ECO:0000256" key="8">
    <source>
        <dbReference type="ARBA" id="ARBA00022833"/>
    </source>
</evidence>
<dbReference type="CDD" id="cd08966">
    <property type="entry name" value="EcFpg-like_N"/>
    <property type="match status" value="1"/>
</dbReference>
<feature type="active site" description="Proton donor; for delta-elimination activity" evidence="15">
    <location>
        <position position="260"/>
    </location>
</feature>
<evidence type="ECO:0000313" key="18">
    <source>
        <dbReference type="EMBL" id="MCP8900433.1"/>
    </source>
</evidence>
<dbReference type="GO" id="GO:0140078">
    <property type="term" value="F:class I DNA-(apurinic or apyrimidinic site) endonuclease activity"/>
    <property type="evidence" value="ECO:0007669"/>
    <property type="project" value="UniProtKB-EC"/>
</dbReference>
<keyword evidence="12 15" id="KW-0511">Multifunctional enzyme</keyword>
<dbReference type="InterPro" id="IPR020629">
    <property type="entry name" value="FPG_Glyclase"/>
</dbReference>
<comment type="function">
    <text evidence="15">Involved in base excision repair of DNA damaged by oxidation or by mutagenic agents. Acts as DNA glycosylase that recognizes and removes damaged bases. Has a preference for oxidized purines, such as 7,8-dihydro-8-oxoguanine (8-oxoG). Has AP (apurinic/apyrimidinic) lyase activity and introduces nicks in the DNA strand. Cleaves the DNA backbone by beta-delta elimination to generate a single-strand break at the site of the removed base with both 3'- and 5'-phosphates.</text>
</comment>
<comment type="subunit">
    <text evidence="3 15">Monomer.</text>
</comment>
<organism evidence="18 19">
    <name type="scientific">Gilvimarinus xylanilyticus</name>
    <dbReference type="NCBI Taxonomy" id="2944139"/>
    <lineage>
        <taxon>Bacteria</taxon>
        <taxon>Pseudomonadati</taxon>
        <taxon>Pseudomonadota</taxon>
        <taxon>Gammaproteobacteria</taxon>
        <taxon>Cellvibrionales</taxon>
        <taxon>Cellvibrionaceae</taxon>
        <taxon>Gilvimarinus</taxon>
    </lineage>
</organism>
<evidence type="ECO:0000256" key="14">
    <source>
        <dbReference type="ARBA" id="ARBA00044632"/>
    </source>
</evidence>
<feature type="active site" description="Proton donor" evidence="15">
    <location>
        <position position="3"/>
    </location>
</feature>
<keyword evidence="4 15" id="KW-0479">Metal-binding</keyword>
<dbReference type="FunFam" id="1.10.8.50:FF:000003">
    <property type="entry name" value="Formamidopyrimidine-DNA glycosylase"/>
    <property type="match status" value="1"/>
</dbReference>
<evidence type="ECO:0000256" key="11">
    <source>
        <dbReference type="ARBA" id="ARBA00023239"/>
    </source>
</evidence>
<feature type="active site" description="Proton donor; for beta-elimination activity" evidence="15">
    <location>
        <position position="58"/>
    </location>
</feature>
<dbReference type="Pfam" id="PF06827">
    <property type="entry name" value="zf-FPG_IleRS"/>
    <property type="match status" value="1"/>
</dbReference>